<feature type="domain" description="RRM" evidence="4">
    <location>
        <begin position="60"/>
        <end position="135"/>
    </location>
</feature>
<dbReference type="InterPro" id="IPR012677">
    <property type="entry name" value="Nucleotide-bd_a/b_plait_sf"/>
</dbReference>
<organism evidence="5">
    <name type="scientific">Amorphochlora amoebiformis</name>
    <dbReference type="NCBI Taxonomy" id="1561963"/>
    <lineage>
        <taxon>Eukaryota</taxon>
        <taxon>Sar</taxon>
        <taxon>Rhizaria</taxon>
        <taxon>Cercozoa</taxon>
        <taxon>Chlorarachniophyceae</taxon>
        <taxon>Amorphochlora</taxon>
    </lineage>
</organism>
<feature type="region of interest" description="Disordered" evidence="3">
    <location>
        <begin position="170"/>
        <end position="189"/>
    </location>
</feature>
<feature type="domain" description="RRM" evidence="4">
    <location>
        <begin position="197"/>
        <end position="272"/>
    </location>
</feature>
<feature type="compositionally biased region" description="Polar residues" evidence="3">
    <location>
        <begin position="171"/>
        <end position="189"/>
    </location>
</feature>
<dbReference type="GO" id="GO:0003723">
    <property type="term" value="F:RNA binding"/>
    <property type="evidence" value="ECO:0007669"/>
    <property type="project" value="UniProtKB-UniRule"/>
</dbReference>
<name>A0A7S0GSE4_9EUKA</name>
<dbReference type="AlphaFoldDB" id="A0A7S0GSE4"/>
<sequence length="280" mass="31281">MKKHEIPQESFNFFQQSTNSTMKNNHYYPNETTQAAQPAQTYQQTHYTHSHNALEPGAINTLHASGFPEQASEDDVKRLFSNQPGYMDLSFRAPPGKRPCAWILFQSVDYAVSAKAMLDGTQVYGKSIRVGYAKSEMKSKRGSAPSPMHSMNYSQVPQASVYDRKMAYNSPHGQQSYASRPNNPYQTTPGGPTAAINTLYITSLSYQTGEGDVRSMLQDFEGYRGMSFVQKSGRNPHAFVLFTDSQTATVALNAINGKMLHGRPIRVQYAKSEMHARNAR</sequence>
<dbReference type="PANTHER" id="PTHR10501">
    <property type="entry name" value="U1 SMALL NUCLEAR RIBONUCLEOPROTEIN A/U2 SMALL NUCLEAR RIBONUCLEOPROTEIN B"/>
    <property type="match status" value="1"/>
</dbReference>
<dbReference type="SUPFAM" id="SSF54928">
    <property type="entry name" value="RNA-binding domain, RBD"/>
    <property type="match status" value="2"/>
</dbReference>
<dbReference type="EMBL" id="HBEM01006464">
    <property type="protein sequence ID" value="CAD8437546.1"/>
    <property type="molecule type" value="Transcribed_RNA"/>
</dbReference>
<dbReference type="SMART" id="SM00360">
    <property type="entry name" value="RRM"/>
    <property type="match status" value="2"/>
</dbReference>
<dbReference type="Pfam" id="PF00076">
    <property type="entry name" value="RRM_1"/>
    <property type="match status" value="2"/>
</dbReference>
<evidence type="ECO:0000256" key="2">
    <source>
        <dbReference type="PROSITE-ProRule" id="PRU00176"/>
    </source>
</evidence>
<protein>
    <recommendedName>
        <fullName evidence="4">RRM domain-containing protein</fullName>
    </recommendedName>
</protein>
<reference evidence="5" key="1">
    <citation type="submission" date="2021-01" db="EMBL/GenBank/DDBJ databases">
        <authorList>
            <person name="Corre E."/>
            <person name="Pelletier E."/>
            <person name="Niang G."/>
            <person name="Scheremetjew M."/>
            <person name="Finn R."/>
            <person name="Kale V."/>
            <person name="Holt S."/>
            <person name="Cochrane G."/>
            <person name="Meng A."/>
            <person name="Brown T."/>
            <person name="Cohen L."/>
        </authorList>
    </citation>
    <scope>NUCLEOTIDE SEQUENCE</scope>
    <source>
        <strain evidence="5">CCMP2058</strain>
    </source>
</reference>
<dbReference type="InterPro" id="IPR035979">
    <property type="entry name" value="RBD_domain_sf"/>
</dbReference>
<dbReference type="InterPro" id="IPR000504">
    <property type="entry name" value="RRM_dom"/>
</dbReference>
<evidence type="ECO:0000259" key="4">
    <source>
        <dbReference type="PROSITE" id="PS50102"/>
    </source>
</evidence>
<proteinExistence type="predicted"/>
<evidence type="ECO:0000256" key="1">
    <source>
        <dbReference type="ARBA" id="ARBA00022884"/>
    </source>
</evidence>
<evidence type="ECO:0000256" key="3">
    <source>
        <dbReference type="SAM" id="MobiDB-lite"/>
    </source>
</evidence>
<dbReference type="PROSITE" id="PS50102">
    <property type="entry name" value="RRM"/>
    <property type="match status" value="2"/>
</dbReference>
<evidence type="ECO:0000313" key="5">
    <source>
        <dbReference type="EMBL" id="CAD8437546.1"/>
    </source>
</evidence>
<gene>
    <name evidence="5" type="ORF">LAMO00422_LOCUS4510</name>
</gene>
<accession>A0A7S0GSE4</accession>
<keyword evidence="1 2" id="KW-0694">RNA-binding</keyword>
<dbReference type="Gene3D" id="3.30.70.330">
    <property type="match status" value="2"/>
</dbReference>